<gene>
    <name evidence="10" type="primary">cas1</name>
    <name evidence="11" type="ordered locus">Desac_1296</name>
</gene>
<dbReference type="GO" id="GO:0016787">
    <property type="term" value="F:hydrolase activity"/>
    <property type="evidence" value="ECO:0007669"/>
    <property type="project" value="UniProtKB-KW"/>
</dbReference>
<dbReference type="EC" id="3.1.-.-" evidence="10"/>
<comment type="function">
    <text evidence="10">CRISPR (clustered regularly interspaced short palindromic repeat), is an adaptive immune system that provides protection against mobile genetic elements (viruses, transposable elements and conjugative plasmids). CRISPR clusters contain spacers, sequences complementary to antecedent mobile elements, and target invading nucleic acids. CRISPR clusters are transcribed and processed into CRISPR RNA (crRNA). Acts as a dsDNA endonuclease. Involved in the integration of spacer DNA into the CRISPR cassette.</text>
</comment>
<dbReference type="GO" id="GO:0003677">
    <property type="term" value="F:DNA binding"/>
    <property type="evidence" value="ECO:0007669"/>
    <property type="project" value="UniProtKB-KW"/>
</dbReference>
<dbReference type="GO" id="GO:0046872">
    <property type="term" value="F:metal ion binding"/>
    <property type="evidence" value="ECO:0007669"/>
    <property type="project" value="UniProtKB-UniRule"/>
</dbReference>
<comment type="similarity">
    <text evidence="10">Belongs to the CRISPR-associated endonuclease Cas1 family.</text>
</comment>
<keyword evidence="8 10" id="KW-0464">Manganese</keyword>
<evidence type="ECO:0000256" key="1">
    <source>
        <dbReference type="ARBA" id="ARBA00022722"/>
    </source>
</evidence>
<dbReference type="PANTHER" id="PTHR34353">
    <property type="entry name" value="CRISPR-ASSOCIATED ENDONUCLEASE CAS1 1"/>
    <property type="match status" value="1"/>
</dbReference>
<feature type="binding site" evidence="10">
    <location>
        <position position="158"/>
    </location>
    <ligand>
        <name>Mn(2+)</name>
        <dbReference type="ChEBI" id="CHEBI:29035"/>
    </ligand>
</feature>
<dbReference type="PANTHER" id="PTHR34353:SF2">
    <property type="entry name" value="CRISPR-ASSOCIATED ENDONUCLEASE CAS1 1"/>
    <property type="match status" value="1"/>
</dbReference>
<dbReference type="GO" id="GO:0004519">
    <property type="term" value="F:endonuclease activity"/>
    <property type="evidence" value="ECO:0007669"/>
    <property type="project" value="UniProtKB-UniRule"/>
</dbReference>
<proteinExistence type="inferred from homology"/>
<dbReference type="InterPro" id="IPR050646">
    <property type="entry name" value="Cas1"/>
</dbReference>
<evidence type="ECO:0000256" key="8">
    <source>
        <dbReference type="ARBA" id="ARBA00023211"/>
    </source>
</evidence>
<evidence type="ECO:0000313" key="11">
    <source>
        <dbReference type="EMBL" id="AEB09153.1"/>
    </source>
</evidence>
<dbReference type="InterPro" id="IPR002729">
    <property type="entry name" value="CRISPR-assoc_Cas1"/>
</dbReference>
<feature type="binding site" evidence="10">
    <location>
        <position position="238"/>
    </location>
    <ligand>
        <name>Mn(2+)</name>
        <dbReference type="ChEBI" id="CHEBI:29035"/>
    </ligand>
</feature>
<keyword evidence="7 10" id="KW-0238">DNA-binding</keyword>
<dbReference type="eggNOG" id="COG1518">
    <property type="taxonomic scope" value="Bacteria"/>
</dbReference>
<dbReference type="CDD" id="cd09634">
    <property type="entry name" value="Cas1_I-II-III"/>
    <property type="match status" value="1"/>
</dbReference>
<keyword evidence="2 10" id="KW-0479">Metal-binding</keyword>
<comment type="cofactor">
    <cofactor evidence="10">
        <name>Mg(2+)</name>
        <dbReference type="ChEBI" id="CHEBI:18420"/>
    </cofactor>
    <cofactor evidence="10">
        <name>Mn(2+)</name>
        <dbReference type="ChEBI" id="CHEBI:29035"/>
    </cofactor>
</comment>
<dbReference type="GO" id="GO:0051607">
    <property type="term" value="P:defense response to virus"/>
    <property type="evidence" value="ECO:0007669"/>
    <property type="project" value="UniProtKB-UniRule"/>
</dbReference>
<reference evidence="11 12" key="1">
    <citation type="journal article" date="2011" name="Stand. Genomic Sci.">
        <title>Complete genome sequence of the acetate-degrading sulfate reducer Desulfobacca acetoxidans type strain (ASRB2).</title>
        <authorList>
            <person name="Goker M."/>
            <person name="Teshima H."/>
            <person name="Lapidus A."/>
            <person name="Nolan M."/>
            <person name="Lucas S."/>
            <person name="Hammon N."/>
            <person name="Deshpande S."/>
            <person name="Cheng J.F."/>
            <person name="Tapia R."/>
            <person name="Han C."/>
            <person name="Goodwin L."/>
            <person name="Pitluck S."/>
            <person name="Huntemann M."/>
            <person name="Liolios K."/>
            <person name="Ivanova N."/>
            <person name="Pagani I."/>
            <person name="Mavromatis K."/>
            <person name="Ovchinikova G."/>
            <person name="Pati A."/>
            <person name="Chen A."/>
            <person name="Palaniappan K."/>
            <person name="Land M."/>
            <person name="Hauser L."/>
            <person name="Brambilla E.M."/>
            <person name="Rohde M."/>
            <person name="Spring S."/>
            <person name="Detter J.C."/>
            <person name="Woyke T."/>
            <person name="Bristow J."/>
            <person name="Eisen J.A."/>
            <person name="Markowitz V."/>
            <person name="Hugenholtz P."/>
            <person name="Kyrpides N.C."/>
            <person name="Klenk H.P."/>
        </authorList>
    </citation>
    <scope>NUCLEOTIDE SEQUENCE [LARGE SCALE GENOMIC DNA]</scope>
    <source>
        <strain evidence="12">ATCC 700848 / DSM 11109 / ASRB2</strain>
    </source>
</reference>
<dbReference type="STRING" id="880072.Desac_1296"/>
<evidence type="ECO:0000256" key="9">
    <source>
        <dbReference type="ARBA" id="ARBA00038592"/>
    </source>
</evidence>
<dbReference type="HOGENOM" id="CLU_052779_1_0_7"/>
<reference evidence="12" key="2">
    <citation type="submission" date="2011-03" db="EMBL/GenBank/DDBJ databases">
        <title>The complete genome of Desulfobacca acetoxidans DSM 11109.</title>
        <authorList>
            <consortium name="US DOE Joint Genome Institute (JGI-PGF)"/>
            <person name="Lucas S."/>
            <person name="Copeland A."/>
            <person name="Lapidus A."/>
            <person name="Bruce D."/>
            <person name="Goodwin L."/>
            <person name="Pitluck S."/>
            <person name="Peters L."/>
            <person name="Kyrpides N."/>
            <person name="Mavromatis K."/>
            <person name="Ivanova N."/>
            <person name="Ovchinnikova G."/>
            <person name="Teshima H."/>
            <person name="Detter J.C."/>
            <person name="Han C."/>
            <person name="Land M."/>
            <person name="Hauser L."/>
            <person name="Markowitz V."/>
            <person name="Cheng J.-F."/>
            <person name="Hugenholtz P."/>
            <person name="Woyke T."/>
            <person name="Wu D."/>
            <person name="Spring S."/>
            <person name="Schueler E."/>
            <person name="Brambilla E."/>
            <person name="Klenk H.-P."/>
            <person name="Eisen J.A."/>
        </authorList>
    </citation>
    <scope>NUCLEOTIDE SEQUENCE [LARGE SCALE GENOMIC DNA]</scope>
    <source>
        <strain evidence="12">ATCC 700848 / DSM 11109 / ASRB2</strain>
    </source>
</reference>
<evidence type="ECO:0000256" key="2">
    <source>
        <dbReference type="ARBA" id="ARBA00022723"/>
    </source>
</evidence>
<dbReference type="EMBL" id="CP002629">
    <property type="protein sequence ID" value="AEB09153.1"/>
    <property type="molecule type" value="Genomic_DNA"/>
</dbReference>
<evidence type="ECO:0000256" key="5">
    <source>
        <dbReference type="ARBA" id="ARBA00022842"/>
    </source>
</evidence>
<evidence type="ECO:0000256" key="7">
    <source>
        <dbReference type="ARBA" id="ARBA00023125"/>
    </source>
</evidence>
<dbReference type="Proteomes" id="UP000000483">
    <property type="component" value="Chromosome"/>
</dbReference>
<evidence type="ECO:0000256" key="4">
    <source>
        <dbReference type="ARBA" id="ARBA00022801"/>
    </source>
</evidence>
<keyword evidence="1 10" id="KW-0540">Nuclease</keyword>
<dbReference type="InterPro" id="IPR042211">
    <property type="entry name" value="CRISPR-assoc_Cas1_N"/>
</dbReference>
<keyword evidence="3 10" id="KW-0255">Endonuclease</keyword>
<dbReference type="KEGG" id="dao:Desac_1296"/>
<sequence length="333" mass="37573">MAFLYLSEQGACLQKTGERLVVAKEGETLLDLPVGKVEAVLIFGNVQFTTQAAHLLLQQGVEMALFTRRGRLVGQLTSPFTKNVTLRQAQYDRAADPEFALDLAKIIVGAKLTNSRGLLQEFARNHPESGLKGEIERLTELILQIGGSPNLAALLGLEGAAAHTYFQGLARMVRHGFGFSGRQHHPAPDPVNALLSLGYTLVYNEISSLLDGMGFDPYMGFYHQPRYGHATLASDLLEEFRALLVDRLTLSLINNRVFGEQDFFRHEPSGGMYLGDEPRKRYFQEYERYLTNVHHCPENGGETDFRRLFRRQAERLMRAVLLKGTYQPYTFFW</sequence>
<evidence type="ECO:0000256" key="3">
    <source>
        <dbReference type="ARBA" id="ARBA00022759"/>
    </source>
</evidence>
<dbReference type="NCBIfam" id="TIGR00287">
    <property type="entry name" value="cas1"/>
    <property type="match status" value="1"/>
</dbReference>
<keyword evidence="6 10" id="KW-0051">Antiviral defense</keyword>
<dbReference type="HAMAP" id="MF_01470">
    <property type="entry name" value="Cas1"/>
    <property type="match status" value="1"/>
</dbReference>
<evidence type="ECO:0000256" key="10">
    <source>
        <dbReference type="HAMAP-Rule" id="MF_01470"/>
    </source>
</evidence>
<feature type="binding site" evidence="10">
    <location>
        <position position="223"/>
    </location>
    <ligand>
        <name>Mn(2+)</name>
        <dbReference type="ChEBI" id="CHEBI:29035"/>
    </ligand>
</feature>
<dbReference type="Gene3D" id="1.20.120.920">
    <property type="entry name" value="CRISPR-associated endonuclease Cas1, C-terminal domain"/>
    <property type="match status" value="1"/>
</dbReference>
<name>F2NCL9_DESAR</name>
<dbReference type="GO" id="GO:0043571">
    <property type="term" value="P:maintenance of CRISPR repeat elements"/>
    <property type="evidence" value="ECO:0007669"/>
    <property type="project" value="UniProtKB-UniRule"/>
</dbReference>
<dbReference type="InterPro" id="IPR042206">
    <property type="entry name" value="CRISPR-assoc_Cas1_C"/>
</dbReference>
<dbReference type="Pfam" id="PF01867">
    <property type="entry name" value="Cas_Cas1"/>
    <property type="match status" value="1"/>
</dbReference>
<accession>F2NCL9</accession>
<evidence type="ECO:0000256" key="6">
    <source>
        <dbReference type="ARBA" id="ARBA00023118"/>
    </source>
</evidence>
<dbReference type="OrthoDB" id="9803119at2"/>
<evidence type="ECO:0000313" key="12">
    <source>
        <dbReference type="Proteomes" id="UP000000483"/>
    </source>
</evidence>
<organism evidence="11 12">
    <name type="scientific">Desulfobacca acetoxidans (strain ATCC 700848 / DSM 11109 / ASRB2)</name>
    <dbReference type="NCBI Taxonomy" id="880072"/>
    <lineage>
        <taxon>Bacteria</taxon>
        <taxon>Pseudomonadati</taxon>
        <taxon>Thermodesulfobacteriota</taxon>
        <taxon>Desulfobaccia</taxon>
        <taxon>Desulfobaccales</taxon>
        <taxon>Desulfobaccaceae</taxon>
        <taxon>Desulfobacca</taxon>
    </lineage>
</organism>
<comment type="subunit">
    <text evidence="9 10">Homodimer, forms a heterotetramer with a Cas2 homodimer.</text>
</comment>
<protein>
    <recommendedName>
        <fullName evidence="10">CRISPR-associated endonuclease Cas1</fullName>
        <ecNumber evidence="10">3.1.-.-</ecNumber>
    </recommendedName>
</protein>
<dbReference type="Gene3D" id="3.100.10.20">
    <property type="entry name" value="CRISPR-associated endonuclease Cas1, N-terminal domain"/>
    <property type="match status" value="1"/>
</dbReference>
<dbReference type="RefSeq" id="WP_013706265.1">
    <property type="nucleotide sequence ID" value="NC_015388.1"/>
</dbReference>
<dbReference type="AlphaFoldDB" id="F2NCL9"/>
<keyword evidence="5 10" id="KW-0460">Magnesium</keyword>
<keyword evidence="4 10" id="KW-0378">Hydrolase</keyword>
<keyword evidence="12" id="KW-1185">Reference proteome</keyword>